<comment type="caution">
    <text evidence="1">The sequence shown here is derived from an EMBL/GenBank/DDBJ whole genome shotgun (WGS) entry which is preliminary data.</text>
</comment>
<dbReference type="EMBL" id="OCTY01000002">
    <property type="protein sequence ID" value="SOJ55789.1"/>
    <property type="molecule type" value="Genomic_DNA"/>
</dbReference>
<protein>
    <submittedName>
        <fullName evidence="1">Uncharacterized protein</fullName>
    </submittedName>
</protein>
<gene>
    <name evidence="1" type="ORF">MSIMFB_03268</name>
</gene>
<dbReference type="AlphaFoldDB" id="A0A7Z7ILG5"/>
<organism evidence="1 2">
    <name type="scientific">Mycobacterium simulans</name>
    <dbReference type="NCBI Taxonomy" id="627089"/>
    <lineage>
        <taxon>Bacteria</taxon>
        <taxon>Bacillati</taxon>
        <taxon>Actinomycetota</taxon>
        <taxon>Actinomycetes</taxon>
        <taxon>Mycobacteriales</taxon>
        <taxon>Mycobacteriaceae</taxon>
        <taxon>Mycobacterium</taxon>
    </lineage>
</organism>
<evidence type="ECO:0000313" key="1">
    <source>
        <dbReference type="EMBL" id="SOJ55789.1"/>
    </source>
</evidence>
<evidence type="ECO:0000313" key="2">
    <source>
        <dbReference type="Proteomes" id="UP000554965"/>
    </source>
</evidence>
<name>A0A7Z7ILG5_9MYCO</name>
<accession>A0A7Z7ILG5</accession>
<keyword evidence="2" id="KW-1185">Reference proteome</keyword>
<reference evidence="1 2" key="1">
    <citation type="submission" date="2017-10" db="EMBL/GenBank/DDBJ databases">
        <authorList>
            <consortium name="Urmite Genomes"/>
        </authorList>
    </citation>
    <scope>NUCLEOTIDE SEQUENCE [LARGE SCALE GENOMIC DNA]</scope>
    <source>
        <strain evidence="1 2">FB-527</strain>
    </source>
</reference>
<sequence>MDERDVIQLIARYHNWRRIYRYADGEVPNEPDWVDGRLYFRNGYPYPGWSAFILEATSDRKYRVLHTSTERRNTSVESSRATFSRLQDAGKYIIYDVADALRVRLGLKPLEQKWRATGLDPRVDKIAISEKQAKYLLRSDEKVYFLAYSGGVQPYNHILSLSYDQLDTVLRDGFPKNVIRPLSIGGDAPPSKPNKPEELN</sequence>
<proteinExistence type="predicted"/>
<dbReference type="Proteomes" id="UP000554965">
    <property type="component" value="Unassembled WGS sequence"/>
</dbReference>